<feature type="binding site" evidence="4">
    <location>
        <position position="151"/>
    </location>
    <ligand>
        <name>a divalent metal cation</name>
        <dbReference type="ChEBI" id="CHEBI:60240"/>
        <label>2</label>
    </ligand>
</feature>
<comment type="caution">
    <text evidence="5">The sequence shown here is derived from an EMBL/GenBank/DDBJ whole genome shotgun (WGS) entry which is preliminary data.</text>
</comment>
<dbReference type="PANTHER" id="PTHR46317:SF1">
    <property type="entry name" value="HYDROLASE, TATD FAMILY"/>
    <property type="match status" value="1"/>
</dbReference>
<dbReference type="AlphaFoldDB" id="A0A7W5AW33"/>
<feature type="binding site" evidence="4">
    <location>
        <position position="223"/>
    </location>
    <ligand>
        <name>a divalent metal cation</name>
        <dbReference type="ChEBI" id="CHEBI:60240"/>
        <label>1</label>
    </ligand>
</feature>
<dbReference type="SUPFAM" id="SSF51556">
    <property type="entry name" value="Metallo-dependent hydrolases"/>
    <property type="match status" value="1"/>
</dbReference>
<dbReference type="PROSITE" id="PS01137">
    <property type="entry name" value="TATD_1"/>
    <property type="match status" value="1"/>
</dbReference>
<reference evidence="5 6" key="1">
    <citation type="submission" date="2020-08" db="EMBL/GenBank/DDBJ databases">
        <title>Genomic Encyclopedia of Type Strains, Phase III (KMG-III): the genomes of soil and plant-associated and newly described type strains.</title>
        <authorList>
            <person name="Whitman W."/>
        </authorList>
    </citation>
    <scope>NUCLEOTIDE SEQUENCE [LARGE SCALE GENOMIC DNA]</scope>
    <source>
        <strain evidence="5 6">CECT 5862</strain>
    </source>
</reference>
<dbReference type="PIRSF" id="PIRSF005902">
    <property type="entry name" value="DNase_TatD"/>
    <property type="match status" value="1"/>
</dbReference>
<accession>A0A7W5AW33</accession>
<evidence type="ECO:0000313" key="5">
    <source>
        <dbReference type="EMBL" id="MBB3109336.1"/>
    </source>
</evidence>
<feature type="binding site" evidence="4">
    <location>
        <position position="20"/>
    </location>
    <ligand>
        <name>a divalent metal cation</name>
        <dbReference type="ChEBI" id="CHEBI:60240"/>
        <label>1</label>
    </ligand>
</feature>
<evidence type="ECO:0000256" key="4">
    <source>
        <dbReference type="PIRSR" id="PIRSR005902-1"/>
    </source>
</evidence>
<dbReference type="PANTHER" id="PTHR46317">
    <property type="entry name" value="HYDROLASE OF PHP SUPERFAMILY-RELATED PROTEIN"/>
    <property type="match status" value="1"/>
</dbReference>
<dbReference type="Proteomes" id="UP000570361">
    <property type="component" value="Unassembled WGS sequence"/>
</dbReference>
<dbReference type="Gene3D" id="3.20.20.140">
    <property type="entry name" value="Metal-dependent hydrolases"/>
    <property type="match status" value="1"/>
</dbReference>
<evidence type="ECO:0000256" key="2">
    <source>
        <dbReference type="ARBA" id="ARBA00022723"/>
    </source>
</evidence>
<gene>
    <name evidence="5" type="ORF">FHS18_001388</name>
</gene>
<dbReference type="GO" id="GO:0046872">
    <property type="term" value="F:metal ion binding"/>
    <property type="evidence" value="ECO:0007669"/>
    <property type="project" value="UniProtKB-KW"/>
</dbReference>
<comment type="similarity">
    <text evidence="1">Belongs to the metallo-dependent hydrolases superfamily. TatD-type hydrolase family.</text>
</comment>
<keyword evidence="3 5" id="KW-0378">Hydrolase</keyword>
<dbReference type="EC" id="3.1.21.-" evidence="5"/>
<feature type="binding site" evidence="4">
    <location>
        <position position="175"/>
    </location>
    <ligand>
        <name>a divalent metal cation</name>
        <dbReference type="ChEBI" id="CHEBI:60240"/>
        <label>2</label>
    </ligand>
</feature>
<dbReference type="RefSeq" id="WP_183598290.1">
    <property type="nucleotide sequence ID" value="NZ_JACHXK010000002.1"/>
</dbReference>
<keyword evidence="2 4" id="KW-0479">Metal-binding</keyword>
<evidence type="ECO:0000313" key="6">
    <source>
        <dbReference type="Proteomes" id="UP000570361"/>
    </source>
</evidence>
<feature type="binding site" evidence="4">
    <location>
        <position position="18"/>
    </location>
    <ligand>
        <name>a divalent metal cation</name>
        <dbReference type="ChEBI" id="CHEBI:60240"/>
        <label>1</label>
    </ligand>
</feature>
<dbReference type="EMBL" id="JACHXK010000002">
    <property type="protein sequence ID" value="MBB3109336.1"/>
    <property type="molecule type" value="Genomic_DNA"/>
</dbReference>
<protein>
    <submittedName>
        <fullName evidence="5">TatD DNase family protein</fullName>
        <ecNumber evidence="5">3.1.21.-</ecNumber>
    </submittedName>
</protein>
<dbReference type="InterPro" id="IPR032466">
    <property type="entry name" value="Metal_Hydrolase"/>
</dbReference>
<dbReference type="InterPro" id="IPR018228">
    <property type="entry name" value="DNase_TatD-rel_CS"/>
</dbReference>
<organism evidence="5 6">
    <name type="scientific">Paenibacillus phyllosphaerae</name>
    <dbReference type="NCBI Taxonomy" id="274593"/>
    <lineage>
        <taxon>Bacteria</taxon>
        <taxon>Bacillati</taxon>
        <taxon>Bacillota</taxon>
        <taxon>Bacilli</taxon>
        <taxon>Bacillales</taxon>
        <taxon>Paenibacillaceae</taxon>
        <taxon>Paenibacillus</taxon>
    </lineage>
</organism>
<keyword evidence="6" id="KW-1185">Reference proteome</keyword>
<evidence type="ECO:0000256" key="3">
    <source>
        <dbReference type="ARBA" id="ARBA00022801"/>
    </source>
</evidence>
<dbReference type="GO" id="GO:0016788">
    <property type="term" value="F:hydrolase activity, acting on ester bonds"/>
    <property type="evidence" value="ECO:0007669"/>
    <property type="project" value="InterPro"/>
</dbReference>
<name>A0A7W5AW33_9BACL</name>
<dbReference type="InterPro" id="IPR001130">
    <property type="entry name" value="TatD-like"/>
</dbReference>
<sequence>MTFSTNGSASGVPLIDTHIHVDLYEASEQEPLLQSAFANGVDAVVAVSMHLASSKRNRELAERYAGQVMPAYGFHPEQPLPSEEEVERLLAWMEERAEAGEAFAVGEVGLPYYMRTEAEAADMPFDETGYVALLERFIHFAAKHDLPIALHAVYEDAAKALALLEAHGVRRAHFHWFKGSDETITRMIRQGYHISITPDVLYEPEIQAIVKRYPLDQIMTETDGPWPFEGPFAGERTNPGMVQEVAAAIARLKEIDAKEAAEQLYRNAVQFYSLSDR</sequence>
<feature type="binding site" evidence="4">
    <location>
        <position position="107"/>
    </location>
    <ligand>
        <name>a divalent metal cation</name>
        <dbReference type="ChEBI" id="CHEBI:60240"/>
        <label>1</label>
    </ligand>
</feature>
<proteinExistence type="inferred from homology"/>
<evidence type="ECO:0000256" key="1">
    <source>
        <dbReference type="ARBA" id="ARBA00009275"/>
    </source>
</evidence>
<dbReference type="CDD" id="cd01310">
    <property type="entry name" value="TatD_DNAse"/>
    <property type="match status" value="1"/>
</dbReference>
<dbReference type="Pfam" id="PF01026">
    <property type="entry name" value="TatD_DNase"/>
    <property type="match status" value="1"/>
</dbReference>